<reference evidence="1 2" key="1">
    <citation type="journal article" date="2021" name="BMC Genomics">
        <title>Datura genome reveals duplications of psychoactive alkaloid biosynthetic genes and high mutation rate following tissue culture.</title>
        <authorList>
            <person name="Rajewski A."/>
            <person name="Carter-House D."/>
            <person name="Stajich J."/>
            <person name="Litt A."/>
        </authorList>
    </citation>
    <scope>NUCLEOTIDE SEQUENCE [LARGE SCALE GENOMIC DNA]</scope>
    <source>
        <strain evidence="1">AR-01</strain>
    </source>
</reference>
<dbReference type="EMBL" id="JACEIK010003784">
    <property type="protein sequence ID" value="MCD9643104.1"/>
    <property type="molecule type" value="Genomic_DNA"/>
</dbReference>
<keyword evidence="2" id="KW-1185">Reference proteome</keyword>
<name>A0ABS8VAG8_DATST</name>
<evidence type="ECO:0000313" key="1">
    <source>
        <dbReference type="EMBL" id="MCD9643104.1"/>
    </source>
</evidence>
<protein>
    <submittedName>
        <fullName evidence="1">Uncharacterized protein</fullName>
    </submittedName>
</protein>
<organism evidence="1 2">
    <name type="scientific">Datura stramonium</name>
    <name type="common">Jimsonweed</name>
    <name type="synonym">Common thornapple</name>
    <dbReference type="NCBI Taxonomy" id="4076"/>
    <lineage>
        <taxon>Eukaryota</taxon>
        <taxon>Viridiplantae</taxon>
        <taxon>Streptophyta</taxon>
        <taxon>Embryophyta</taxon>
        <taxon>Tracheophyta</taxon>
        <taxon>Spermatophyta</taxon>
        <taxon>Magnoliopsida</taxon>
        <taxon>eudicotyledons</taxon>
        <taxon>Gunneridae</taxon>
        <taxon>Pentapetalae</taxon>
        <taxon>asterids</taxon>
        <taxon>lamiids</taxon>
        <taxon>Solanales</taxon>
        <taxon>Solanaceae</taxon>
        <taxon>Solanoideae</taxon>
        <taxon>Datureae</taxon>
        <taxon>Datura</taxon>
    </lineage>
</organism>
<dbReference type="Proteomes" id="UP000823775">
    <property type="component" value="Unassembled WGS sequence"/>
</dbReference>
<accession>A0ABS8VAG8</accession>
<gene>
    <name evidence="1" type="ORF">HAX54_030257</name>
</gene>
<sequence>METLLLGRPLLHLIISPAWQSPSGDFALGFHQIEAKNFTCLGISSFLAANLAFYGKVLITLEVLFQEETTITGLFLNIMVCSTTMLIPRLQETENGKKAGSEFGLAQMISSHLFRVNLV</sequence>
<comment type="caution">
    <text evidence="1">The sequence shown here is derived from an EMBL/GenBank/DDBJ whole genome shotgun (WGS) entry which is preliminary data.</text>
</comment>
<proteinExistence type="predicted"/>
<evidence type="ECO:0000313" key="2">
    <source>
        <dbReference type="Proteomes" id="UP000823775"/>
    </source>
</evidence>